<dbReference type="InterPro" id="IPR052563">
    <property type="entry name" value="FliK"/>
</dbReference>
<feature type="compositionally biased region" description="Polar residues" evidence="2">
    <location>
        <begin position="357"/>
        <end position="369"/>
    </location>
</feature>
<evidence type="ECO:0000313" key="5">
    <source>
        <dbReference type="Proteomes" id="UP000197068"/>
    </source>
</evidence>
<keyword evidence="4" id="KW-0969">Cilium</keyword>
<dbReference type="EMBL" id="BDQM01000013">
    <property type="protein sequence ID" value="GAW96299.1"/>
    <property type="molecule type" value="Genomic_DNA"/>
</dbReference>
<feature type="compositionally biased region" description="Basic and acidic residues" evidence="2">
    <location>
        <begin position="76"/>
        <end position="95"/>
    </location>
</feature>
<feature type="region of interest" description="Disordered" evidence="2">
    <location>
        <begin position="1"/>
        <end position="116"/>
    </location>
</feature>
<accession>A0ABQ0MVA0</accession>
<feature type="compositionally biased region" description="Polar residues" evidence="2">
    <location>
        <begin position="1"/>
        <end position="14"/>
    </location>
</feature>
<evidence type="ECO:0000259" key="3">
    <source>
        <dbReference type="Pfam" id="PF02120"/>
    </source>
</evidence>
<sequence>MQSANVSPVFLSQDTDLKAKNNPVPSGERANEAEFSRLVAQHVSDESNVTSDKESQGEIASASATLGNDVAANGKNDTDEVESRQESDYSAEVRADSANQDNSEHSPANNVLATADDKTTADSANNDALAESEQFIALLYNSDQTLTNTAEKSTKSEPVNSQQIIQANKSKVGIAEAKQDSSVTDADEKGKLNARNTVELSFEHKLKAFSKEELLAQSQLKNVDFAQQPGEQLLKNYQQSLQSISNNQSITSEQLTNAQLTAAQLNNNKVSDLAASISATNKSQITEQVDSGLYQLPVEPIGNDKLTAAEVQLLAKDPLAKDPLAKESLAKTKAHLSEKNVTLSAKPPGKNSAELPVSTSDATEKQVPSVTKVANHTLEAVPNKASKNEQQFAAKSELETSSVHSILSNISADKAIAERTTPAIIPHEITAKEQPVAVQAKQVNLSNAQVQGLQQAQQQQAIFAEKAELDTSSVHSILSNISADKAIAERTTPAIIPHEITAKEQPVAVQAKQVNLSNAQVQGLQQAQQQQAIDDTEYAEALLLSQEQPVEQGMKTTSKVSDNLATRSFSESQALTMQATQAKQSTDAYIEHQAVEVLSHNVASDIAQIQKNKVQLQQESIAIYRKDFADAVKDKVMIMISQKLQQFDIILDPPEFGNMQVRVNLQGEQATVNFVVQNQQAKEALEQNMQKLRDMLAEQGVDVGDATVEQQSQQENNDKNNLKQGNDPAALLTKVDEDEHTLALSAKLFDSSTTGVDYYA</sequence>
<feature type="domain" description="Flagellar hook-length control protein-like C-terminal" evidence="3">
    <location>
        <begin position="634"/>
        <end position="716"/>
    </location>
</feature>
<dbReference type="Gene3D" id="3.30.750.140">
    <property type="match status" value="1"/>
</dbReference>
<dbReference type="InterPro" id="IPR021136">
    <property type="entry name" value="Flagellar_hook_control-like_C"/>
</dbReference>
<gene>
    <name evidence="4" type="ORF">MTCD1_01913</name>
</gene>
<keyword evidence="4" id="KW-0966">Cell projection</keyword>
<proteinExistence type="predicted"/>
<comment type="caution">
    <text evidence="4">The sequence shown here is derived from an EMBL/GenBank/DDBJ whole genome shotgun (WGS) entry which is preliminary data.</text>
</comment>
<feature type="coiled-coil region" evidence="1">
    <location>
        <begin position="675"/>
        <end position="702"/>
    </location>
</feature>
<feature type="compositionally biased region" description="Polar residues" evidence="2">
    <location>
        <begin position="97"/>
        <end position="112"/>
    </location>
</feature>
<keyword evidence="5" id="KW-1185">Reference proteome</keyword>
<organism evidence="4 5">
    <name type="scientific">Colwellia marinimaniae</name>
    <dbReference type="NCBI Taxonomy" id="1513592"/>
    <lineage>
        <taxon>Bacteria</taxon>
        <taxon>Pseudomonadati</taxon>
        <taxon>Pseudomonadota</taxon>
        <taxon>Gammaproteobacteria</taxon>
        <taxon>Alteromonadales</taxon>
        <taxon>Colwelliaceae</taxon>
        <taxon>Colwellia</taxon>
    </lineage>
</organism>
<dbReference type="CDD" id="cd17470">
    <property type="entry name" value="T3SS_Flik_C"/>
    <property type="match status" value="1"/>
</dbReference>
<protein>
    <submittedName>
        <fullName evidence="4">Flagellar hook-length control protein FliK</fullName>
    </submittedName>
</protein>
<name>A0ABQ0MVA0_9GAMM</name>
<dbReference type="Pfam" id="PF02120">
    <property type="entry name" value="Flg_hook"/>
    <property type="match status" value="1"/>
</dbReference>
<evidence type="ECO:0000313" key="4">
    <source>
        <dbReference type="EMBL" id="GAW96299.1"/>
    </source>
</evidence>
<feature type="region of interest" description="Disordered" evidence="2">
    <location>
        <begin position="337"/>
        <end position="369"/>
    </location>
</feature>
<dbReference type="Proteomes" id="UP000197068">
    <property type="component" value="Unassembled WGS sequence"/>
</dbReference>
<reference evidence="4 5" key="1">
    <citation type="submission" date="2017-06" db="EMBL/GenBank/DDBJ databases">
        <title>Whole Genome Sequences of Colwellia marinimaniae MTCD1.</title>
        <authorList>
            <person name="Kusumoto H."/>
            <person name="Inoue M."/>
            <person name="Tanikawa K."/>
            <person name="Maeji H."/>
            <person name="Cameron J.H."/>
            <person name="Bartlett D.H."/>
        </authorList>
    </citation>
    <scope>NUCLEOTIDE SEQUENCE [LARGE SCALE GENOMIC DNA]</scope>
    <source>
        <strain evidence="4 5">MTCD1</strain>
    </source>
</reference>
<dbReference type="InterPro" id="IPR038610">
    <property type="entry name" value="FliK-like_C_sf"/>
</dbReference>
<evidence type="ECO:0000256" key="2">
    <source>
        <dbReference type="SAM" id="MobiDB-lite"/>
    </source>
</evidence>
<evidence type="ECO:0000256" key="1">
    <source>
        <dbReference type="SAM" id="Coils"/>
    </source>
</evidence>
<dbReference type="PANTHER" id="PTHR37533:SF2">
    <property type="entry name" value="FLAGELLAR HOOK-LENGTH CONTROL PROTEIN"/>
    <property type="match status" value="1"/>
</dbReference>
<keyword evidence="1" id="KW-0175">Coiled coil</keyword>
<dbReference type="PANTHER" id="PTHR37533">
    <property type="entry name" value="FLAGELLAR HOOK-LENGTH CONTROL PROTEIN"/>
    <property type="match status" value="1"/>
</dbReference>
<keyword evidence="4" id="KW-0282">Flagellum</keyword>
<dbReference type="RefSeq" id="WP_057180211.1">
    <property type="nucleotide sequence ID" value="NZ_BDQM01000013.1"/>
</dbReference>